<dbReference type="PANTHER" id="PTHR10091">
    <property type="entry name" value="ALDOSE-1-EPIMERASE"/>
    <property type="match status" value="1"/>
</dbReference>
<evidence type="ECO:0000256" key="6">
    <source>
        <dbReference type="PIRSR" id="PIRSR005096-1"/>
    </source>
</evidence>
<evidence type="ECO:0000313" key="9">
    <source>
        <dbReference type="EMBL" id="SNB54637.1"/>
    </source>
</evidence>
<sequence length="336" mass="36598">MPVTLENAGTVQGLQVQRALLTNDRGLELGVLSFGGTLQYLSVPQGSERVQLALGFDAPSDYAIREGSLGATVGRFANRIAHGRCRLDDRELDLPRNEGGRHHLHGGGVLGFSHKHWTIEIDSAANAAHLRLLSPDGDAGYPGTCRIGCTYSLDDADVVRIDIEATCDAPTPINIANHAYWNLAGEGAINHHELKLWSDRYVEVDAEGIPSGRILPVSGTAFDFQTIRPLDHAGPPNLDHCFVVSGEGLRPVALLRDPASKRSLEVWADQPGVQVYAGLMLDVPGRGGSHYGARSGFCLETERFPDAPNHPEFPDAILRPGEIYRHRMEWRFSYSG</sequence>
<dbReference type="GO" id="GO:0030246">
    <property type="term" value="F:carbohydrate binding"/>
    <property type="evidence" value="ECO:0007669"/>
    <property type="project" value="InterPro"/>
</dbReference>
<dbReference type="GO" id="GO:0006006">
    <property type="term" value="P:glucose metabolic process"/>
    <property type="evidence" value="ECO:0007669"/>
    <property type="project" value="TreeGrafter"/>
</dbReference>
<dbReference type="Pfam" id="PF01263">
    <property type="entry name" value="Aldose_epim"/>
    <property type="match status" value="1"/>
</dbReference>
<dbReference type="EC" id="5.1.3.3" evidence="5"/>
<dbReference type="PIRSF" id="PIRSF005096">
    <property type="entry name" value="GALM"/>
    <property type="match status" value="1"/>
</dbReference>
<dbReference type="SUPFAM" id="SSF74650">
    <property type="entry name" value="Galactose mutarotase-like"/>
    <property type="match status" value="1"/>
</dbReference>
<evidence type="ECO:0000256" key="1">
    <source>
        <dbReference type="ARBA" id="ARBA00005028"/>
    </source>
</evidence>
<accession>A0A212Q5X2</accession>
<dbReference type="Gene3D" id="2.70.98.10">
    <property type="match status" value="1"/>
</dbReference>
<comment type="catalytic activity">
    <reaction evidence="5">
        <text>alpha-D-glucose = beta-D-glucose</text>
        <dbReference type="Rhea" id="RHEA:10264"/>
        <dbReference type="ChEBI" id="CHEBI:15903"/>
        <dbReference type="ChEBI" id="CHEBI:17925"/>
        <dbReference type="EC" id="5.1.3.3"/>
    </reaction>
</comment>
<name>A0A212Q5X2_9PROT</name>
<organism evidence="9 10">
    <name type="scientific">Arboricoccus pini</name>
    <dbReference type="NCBI Taxonomy" id="1963835"/>
    <lineage>
        <taxon>Bacteria</taxon>
        <taxon>Pseudomonadati</taxon>
        <taxon>Pseudomonadota</taxon>
        <taxon>Alphaproteobacteria</taxon>
        <taxon>Geminicoccales</taxon>
        <taxon>Geminicoccaceae</taxon>
        <taxon>Arboricoccus</taxon>
    </lineage>
</organism>
<feature type="binding site" evidence="8">
    <location>
        <begin position="178"/>
        <end position="180"/>
    </location>
    <ligand>
        <name>beta-D-galactose</name>
        <dbReference type="ChEBI" id="CHEBI:27667"/>
    </ligand>
</feature>
<dbReference type="UniPathway" id="UPA00242"/>
<dbReference type="InterPro" id="IPR047215">
    <property type="entry name" value="Galactose_mutarotase-like"/>
</dbReference>
<dbReference type="CDD" id="cd09019">
    <property type="entry name" value="galactose_mutarotase_like"/>
    <property type="match status" value="1"/>
</dbReference>
<keyword evidence="10" id="KW-1185">Reference proteome</keyword>
<feature type="binding site" evidence="7">
    <location>
        <position position="239"/>
    </location>
    <ligand>
        <name>beta-D-galactose</name>
        <dbReference type="ChEBI" id="CHEBI:27667"/>
    </ligand>
</feature>
<dbReference type="AlphaFoldDB" id="A0A212Q5X2"/>
<feature type="binding site" evidence="8">
    <location>
        <begin position="78"/>
        <end position="79"/>
    </location>
    <ligand>
        <name>beta-D-galactose</name>
        <dbReference type="ChEBI" id="CHEBI:27667"/>
    </ligand>
</feature>
<evidence type="ECO:0000256" key="5">
    <source>
        <dbReference type="PIRNR" id="PIRNR005096"/>
    </source>
</evidence>
<dbReference type="EMBL" id="FYEH01000001">
    <property type="protein sequence ID" value="SNB54637.1"/>
    <property type="molecule type" value="Genomic_DNA"/>
</dbReference>
<keyword evidence="4 5" id="KW-0119">Carbohydrate metabolism</keyword>
<keyword evidence="3 5" id="KW-0413">Isomerase</keyword>
<gene>
    <name evidence="9" type="ORF">SAMN07250955_101431</name>
</gene>
<evidence type="ECO:0000256" key="8">
    <source>
        <dbReference type="PIRSR" id="PIRSR005096-3"/>
    </source>
</evidence>
<evidence type="ECO:0000256" key="2">
    <source>
        <dbReference type="ARBA" id="ARBA00006206"/>
    </source>
</evidence>
<dbReference type="InterPro" id="IPR008183">
    <property type="entry name" value="Aldose_1/G6P_1-epimerase"/>
</dbReference>
<dbReference type="InterPro" id="IPR011013">
    <property type="entry name" value="Gal_mutarotase_sf_dom"/>
</dbReference>
<protein>
    <recommendedName>
        <fullName evidence="5">Aldose 1-epimerase</fullName>
        <ecNumber evidence="5">5.1.3.3</ecNumber>
    </recommendedName>
</protein>
<comment type="similarity">
    <text evidence="2 5">Belongs to the aldose epimerase family.</text>
</comment>
<feature type="active site" description="Proton donor" evidence="6">
    <location>
        <position position="178"/>
    </location>
</feature>
<dbReference type="InterPro" id="IPR014718">
    <property type="entry name" value="GH-type_carb-bd"/>
</dbReference>
<reference evidence="9 10" key="1">
    <citation type="submission" date="2017-06" db="EMBL/GenBank/DDBJ databases">
        <authorList>
            <person name="Kim H.J."/>
            <person name="Triplett B.A."/>
        </authorList>
    </citation>
    <scope>NUCLEOTIDE SEQUENCE [LARGE SCALE GENOMIC DNA]</scope>
    <source>
        <strain evidence="9 10">B29T1</strain>
    </source>
</reference>
<evidence type="ECO:0000256" key="3">
    <source>
        <dbReference type="ARBA" id="ARBA00023235"/>
    </source>
</evidence>
<feature type="active site" description="Proton acceptor" evidence="6">
    <location>
        <position position="300"/>
    </location>
</feature>
<evidence type="ECO:0000256" key="4">
    <source>
        <dbReference type="ARBA" id="ARBA00023277"/>
    </source>
</evidence>
<dbReference type="InterPro" id="IPR015443">
    <property type="entry name" value="Aldose_1-epimerase"/>
</dbReference>
<dbReference type="GO" id="GO:0033499">
    <property type="term" value="P:galactose catabolic process via UDP-galactose, Leloir pathway"/>
    <property type="evidence" value="ECO:0007669"/>
    <property type="project" value="TreeGrafter"/>
</dbReference>
<comment type="pathway">
    <text evidence="1 5">Carbohydrate metabolism; hexose metabolism.</text>
</comment>
<dbReference type="GO" id="GO:0004034">
    <property type="term" value="F:aldose 1-epimerase activity"/>
    <property type="evidence" value="ECO:0007669"/>
    <property type="project" value="UniProtKB-EC"/>
</dbReference>
<dbReference type="PANTHER" id="PTHR10091:SF49">
    <property type="entry name" value="ALDOSE 1-EPIMERASE"/>
    <property type="match status" value="1"/>
</dbReference>
<dbReference type="Proteomes" id="UP000197065">
    <property type="component" value="Unassembled WGS sequence"/>
</dbReference>
<evidence type="ECO:0000313" key="10">
    <source>
        <dbReference type="Proteomes" id="UP000197065"/>
    </source>
</evidence>
<dbReference type="NCBIfam" id="NF008277">
    <property type="entry name" value="PRK11055.1"/>
    <property type="match status" value="1"/>
</dbReference>
<proteinExistence type="inferred from homology"/>
<dbReference type="RefSeq" id="WP_165769374.1">
    <property type="nucleotide sequence ID" value="NZ_FYEH01000001.1"/>
</dbReference>
<evidence type="ECO:0000256" key="7">
    <source>
        <dbReference type="PIRSR" id="PIRSR005096-2"/>
    </source>
</evidence>